<evidence type="ECO:0000313" key="2">
    <source>
        <dbReference type="Proteomes" id="UP000236047"/>
    </source>
</evidence>
<evidence type="ECO:0000313" key="1">
    <source>
        <dbReference type="EMBL" id="PNE43380.1"/>
    </source>
</evidence>
<dbReference type="RefSeq" id="WP_102922269.1">
    <property type="nucleotide sequence ID" value="NZ_LJSN01000001.1"/>
</dbReference>
<organism evidence="1 2">
    <name type="scientific">Streptomyces noursei</name>
    <name type="common">Streptomyces albulus</name>
    <dbReference type="NCBI Taxonomy" id="1971"/>
    <lineage>
        <taxon>Bacteria</taxon>
        <taxon>Bacillati</taxon>
        <taxon>Actinomycetota</taxon>
        <taxon>Actinomycetes</taxon>
        <taxon>Kitasatosporales</taxon>
        <taxon>Streptomycetaceae</taxon>
        <taxon>Streptomyces</taxon>
    </lineage>
</organism>
<name>A0A2N8PQS7_STRNR</name>
<proteinExistence type="predicted"/>
<accession>A0A2N8PQS7</accession>
<sequence>MDQRIDLEIGDRVRLEMPWSGVCEHMKVHGQVLEVEIREHGAQLYKDGRPFSFPILWGEAGIYTDHQTKKPFTYNAERVEV</sequence>
<dbReference type="AlphaFoldDB" id="A0A2N8PQS7"/>
<dbReference type="EMBL" id="LJSN01000001">
    <property type="protein sequence ID" value="PNE43380.1"/>
    <property type="molecule type" value="Genomic_DNA"/>
</dbReference>
<reference evidence="2" key="1">
    <citation type="submission" date="2015-09" db="EMBL/GenBank/DDBJ databases">
        <authorList>
            <person name="Graham D.E."/>
            <person name="Mahan K.M."/>
            <person name="Klingeman D.M."/>
            <person name="Fida T."/>
            <person name="Giannone R.J."/>
            <person name="Hettich R.L."/>
            <person name="Parry R.J."/>
            <person name="Spain J.C."/>
        </authorList>
    </citation>
    <scope>NUCLEOTIDE SEQUENCE [LARGE SCALE GENOMIC DNA]</scope>
    <source>
        <strain evidence="2">JCM 4701</strain>
    </source>
</reference>
<gene>
    <name evidence="1" type="ORF">AOB60_00070</name>
</gene>
<comment type="caution">
    <text evidence="1">The sequence shown here is derived from an EMBL/GenBank/DDBJ whole genome shotgun (WGS) entry which is preliminary data.</text>
</comment>
<dbReference type="Proteomes" id="UP000236047">
    <property type="component" value="Unassembled WGS sequence"/>
</dbReference>
<keyword evidence="2" id="KW-1185">Reference proteome</keyword>
<protein>
    <submittedName>
        <fullName evidence="1">Uncharacterized protein</fullName>
    </submittedName>
</protein>